<dbReference type="PANTHER" id="PTHR42866:SF1">
    <property type="entry name" value="SPORE COAT POLYSACCHARIDE BIOSYNTHESIS PROTEIN SPSF"/>
    <property type="match status" value="1"/>
</dbReference>
<sequence>MKIGAIIQARTSSIRLPQKVLRKLPYDSDITVLQQVIRRTKKSKSLDEVIVATTVDKEDEIITEIAEKEEVKWFRGSRDDVLSRYYRAAKENGLDIIIRITSDCPCIDWDIIDNTVSYHLKSKVDYTSNSITKPFPLGLGVEVINFEALEKSFKNAEDAYYKEHVTTYIRDNPNIFRIGDYKAPEIYFHPEIRLTLDTIHDYALLCYIFDSLYYKNEFFSSLDALNLLIKKEWPLFINKHEVQKKRFSNLQEEIKEAIKLLEVYGFSKLKDFVKRYL</sequence>
<organism evidence="1 2">
    <name type="scientific">Persephonella hydrogeniphila</name>
    <dbReference type="NCBI Taxonomy" id="198703"/>
    <lineage>
        <taxon>Bacteria</taxon>
        <taxon>Pseudomonadati</taxon>
        <taxon>Aquificota</taxon>
        <taxon>Aquificia</taxon>
        <taxon>Aquificales</taxon>
        <taxon>Hydrogenothermaceae</taxon>
        <taxon>Persephonella</taxon>
    </lineage>
</organism>
<dbReference type="InterPro" id="IPR003329">
    <property type="entry name" value="Cytidylyl_trans"/>
</dbReference>
<reference evidence="2" key="1">
    <citation type="submission" date="2017-09" db="EMBL/GenBank/DDBJ databases">
        <authorList>
            <person name="Varghese N."/>
            <person name="Submissions S."/>
        </authorList>
    </citation>
    <scope>NUCLEOTIDE SEQUENCE [LARGE SCALE GENOMIC DNA]</scope>
    <source>
        <strain evidence="2">DSM 15103</strain>
    </source>
</reference>
<evidence type="ECO:0000313" key="2">
    <source>
        <dbReference type="Proteomes" id="UP000219036"/>
    </source>
</evidence>
<dbReference type="EMBL" id="OBEI01000001">
    <property type="protein sequence ID" value="SNZ03781.1"/>
    <property type="molecule type" value="Genomic_DNA"/>
</dbReference>
<dbReference type="InterPro" id="IPR029044">
    <property type="entry name" value="Nucleotide-diphossugar_trans"/>
</dbReference>
<dbReference type="CDD" id="cd02518">
    <property type="entry name" value="GT2_SpsF"/>
    <property type="match status" value="1"/>
</dbReference>
<dbReference type="AlphaFoldDB" id="A0A285N7U6"/>
<evidence type="ECO:0000313" key="1">
    <source>
        <dbReference type="EMBL" id="SNZ03781.1"/>
    </source>
</evidence>
<proteinExistence type="predicted"/>
<dbReference type="PANTHER" id="PTHR42866">
    <property type="entry name" value="3-DEOXY-MANNO-OCTULOSONATE CYTIDYLYLTRANSFERASE"/>
    <property type="match status" value="1"/>
</dbReference>
<dbReference type="Gene3D" id="3.90.550.10">
    <property type="entry name" value="Spore Coat Polysaccharide Biosynthesis Protein SpsA, Chain A"/>
    <property type="match status" value="1"/>
</dbReference>
<dbReference type="GO" id="GO:0005829">
    <property type="term" value="C:cytosol"/>
    <property type="evidence" value="ECO:0007669"/>
    <property type="project" value="TreeGrafter"/>
</dbReference>
<protein>
    <submittedName>
        <fullName evidence="1">Spore coat polysaccharide biosynthesis protein SpsF</fullName>
    </submittedName>
</protein>
<dbReference type="SUPFAM" id="SSF53448">
    <property type="entry name" value="Nucleotide-diphospho-sugar transferases"/>
    <property type="match status" value="1"/>
</dbReference>
<name>A0A285N7U6_9AQUI</name>
<dbReference type="Proteomes" id="UP000219036">
    <property type="component" value="Unassembled WGS sequence"/>
</dbReference>
<dbReference type="Pfam" id="PF02348">
    <property type="entry name" value="CTP_transf_3"/>
    <property type="match status" value="1"/>
</dbReference>
<dbReference type="RefSeq" id="WP_096999650.1">
    <property type="nucleotide sequence ID" value="NZ_OBEI01000001.1"/>
</dbReference>
<dbReference type="OrthoDB" id="9815559at2"/>
<gene>
    <name evidence="1" type="ORF">SAMN06265182_0470</name>
</gene>
<keyword evidence="2" id="KW-1185">Reference proteome</keyword>
<accession>A0A285N7U6</accession>